<evidence type="ECO:0000256" key="2">
    <source>
        <dbReference type="ARBA" id="ARBA00022884"/>
    </source>
</evidence>
<evidence type="ECO:0000313" key="10">
    <source>
        <dbReference type="Proteomes" id="UP000002878"/>
    </source>
</evidence>
<dbReference type="PANTHER" id="PTHR33284:SF1">
    <property type="entry name" value="RIBOSOMAL PROTEIN L25_GLN-TRNA SYNTHETASE, ANTI-CODON-BINDING DOMAIN-CONTAINING PROTEIN"/>
    <property type="match status" value="1"/>
</dbReference>
<dbReference type="Pfam" id="PF01386">
    <property type="entry name" value="Ribosomal_L25p"/>
    <property type="match status" value="1"/>
</dbReference>
<accession>I2C0H5</accession>
<dbReference type="EMBL" id="CP003332">
    <property type="protein sequence ID" value="AFJ60149.1"/>
    <property type="molecule type" value="Genomic_DNA"/>
</dbReference>
<name>I2C0H5_BACAY</name>
<evidence type="ECO:0000256" key="6">
    <source>
        <dbReference type="SAM" id="MobiDB-lite"/>
    </source>
</evidence>
<keyword evidence="4 5" id="KW-0687">Ribonucleoprotein</keyword>
<dbReference type="InterPro" id="IPR011035">
    <property type="entry name" value="Ribosomal_bL25/Gln-tRNA_synth"/>
</dbReference>
<keyword evidence="1 5" id="KW-0699">rRNA-binding</keyword>
<dbReference type="KEGG" id="bqy:MUS_0058"/>
<dbReference type="Gene3D" id="2.170.120.20">
    <property type="entry name" value="Ribosomal protein L25, beta domain"/>
    <property type="match status" value="1"/>
</dbReference>
<dbReference type="InterPro" id="IPR029751">
    <property type="entry name" value="Ribosomal_L25_dom"/>
</dbReference>
<reference evidence="9 10" key="1">
    <citation type="journal article" date="2012" name="J. Biotechnol.">
        <title>Genome sequence of the plant growth promoting strain Bacillus amyloliquefaciens subsp. plantarum B9601-Y2 and expression of mersacidin and other secondary metabolites.</title>
        <authorList>
            <person name="He P."/>
            <person name="Hao K."/>
            <person name="Blom J."/>
            <person name="Ruckert C."/>
            <person name="Vater J."/>
            <person name="Mao Z."/>
            <person name="Wu Y."/>
            <person name="Hou M."/>
            <person name="He P."/>
            <person name="He Y."/>
            <person name="Borriss R."/>
        </authorList>
    </citation>
    <scope>NUCLEOTIDE SEQUENCE [LARGE SCALE GENOMIC DNA]</scope>
    <source>
        <strain evidence="9">Y2</strain>
    </source>
</reference>
<protein>
    <recommendedName>
        <fullName evidence="5">Large ribosomal subunit protein bL25</fullName>
    </recommendedName>
    <alternativeName>
        <fullName evidence="5">General stress protein CTC</fullName>
    </alternativeName>
</protein>
<dbReference type="NCBIfam" id="NF004133">
    <property type="entry name" value="PRK05618.2-4"/>
    <property type="match status" value="1"/>
</dbReference>
<evidence type="ECO:0000313" key="9">
    <source>
        <dbReference type="EMBL" id="AFJ60149.1"/>
    </source>
</evidence>
<evidence type="ECO:0000256" key="1">
    <source>
        <dbReference type="ARBA" id="ARBA00022730"/>
    </source>
</evidence>
<evidence type="ECO:0000259" key="7">
    <source>
        <dbReference type="Pfam" id="PF01386"/>
    </source>
</evidence>
<feature type="compositionally biased region" description="Acidic residues" evidence="6">
    <location>
        <begin position="189"/>
        <end position="206"/>
    </location>
</feature>
<dbReference type="GO" id="GO:0008097">
    <property type="term" value="F:5S rRNA binding"/>
    <property type="evidence" value="ECO:0007669"/>
    <property type="project" value="InterPro"/>
</dbReference>
<organism evidence="9 10">
    <name type="scientific">Bacillus amyloliquefaciens (strain Y2)</name>
    <name type="common">Bacillus amyloliquefaciens subsp. plantarum (strain B9601-Y2)</name>
    <dbReference type="NCBI Taxonomy" id="1155777"/>
    <lineage>
        <taxon>Bacteria</taxon>
        <taxon>Bacillati</taxon>
        <taxon>Bacillota</taxon>
        <taxon>Bacilli</taxon>
        <taxon>Bacillales</taxon>
        <taxon>Bacillaceae</taxon>
        <taxon>Bacillus</taxon>
        <taxon>Bacillus amyloliquefaciens group</taxon>
    </lineage>
</organism>
<sequence length="206" mass="22628">MVLNMATLKANERTDFKRSTLRKIRHSGHVPGIIYGKETTNTPVSLDSVELLKTLRDEGKNTIITIDVNGNQQSVMVTDLQTDPLKNELTHADFQVVNMSEELEAEVPIQLTGEAKGVKDGGVIQQPLHELSIKARPKDIPQTINVDISGLEMNDVLTIADLTADGNYTFTNDPEEVVASILPPKQEAFEEDAEPSPGEEPEGENQ</sequence>
<dbReference type="GO" id="GO:0022625">
    <property type="term" value="C:cytosolic large ribosomal subunit"/>
    <property type="evidence" value="ECO:0007669"/>
    <property type="project" value="TreeGrafter"/>
</dbReference>
<dbReference type="HOGENOM" id="CLU_075939_2_0_9"/>
<evidence type="ECO:0000256" key="5">
    <source>
        <dbReference type="HAMAP-Rule" id="MF_01334"/>
    </source>
</evidence>
<keyword evidence="3 5" id="KW-0689">Ribosomal protein</keyword>
<dbReference type="Gene3D" id="2.40.240.10">
    <property type="entry name" value="Ribosomal Protein L25, Chain P"/>
    <property type="match status" value="1"/>
</dbReference>
<feature type="domain" description="Large ribosomal subunit protein bL25 L25" evidence="7">
    <location>
        <begin position="8"/>
        <end position="94"/>
    </location>
</feature>
<comment type="subunit">
    <text evidence="5">Part of the 50S ribosomal subunit; part of the 5S rRNA/L5/L18/L25 subcomplex. Contacts the 5S rRNA. Binds to the 5S rRNA independently of L5 and L18.</text>
</comment>
<evidence type="ECO:0000256" key="3">
    <source>
        <dbReference type="ARBA" id="ARBA00022980"/>
    </source>
</evidence>
<dbReference type="NCBIfam" id="TIGR00731">
    <property type="entry name" value="bL25_bact_ctc"/>
    <property type="match status" value="1"/>
</dbReference>
<keyword evidence="2 5" id="KW-0694">RNA-binding</keyword>
<dbReference type="GO" id="GO:0003735">
    <property type="term" value="F:structural constituent of ribosome"/>
    <property type="evidence" value="ECO:0007669"/>
    <property type="project" value="InterPro"/>
</dbReference>
<feature type="region of interest" description="Disordered" evidence="6">
    <location>
        <begin position="184"/>
        <end position="206"/>
    </location>
</feature>
<feature type="domain" description="Large ribosomal subunit protein bL25 beta" evidence="8">
    <location>
        <begin position="103"/>
        <end position="185"/>
    </location>
</feature>
<dbReference type="InterPro" id="IPR020056">
    <property type="entry name" value="Rbsml_bL25/Gln-tRNA_synth_N"/>
</dbReference>
<comment type="similarity">
    <text evidence="5">Belongs to the bacterial ribosomal protein bL25 family. CTC subfamily.</text>
</comment>
<dbReference type="Pfam" id="PF14693">
    <property type="entry name" value="Ribosomal_TL5_C"/>
    <property type="match status" value="1"/>
</dbReference>
<dbReference type="GO" id="GO:0006412">
    <property type="term" value="P:translation"/>
    <property type="evidence" value="ECO:0007669"/>
    <property type="project" value="UniProtKB-UniRule"/>
</dbReference>
<dbReference type="PATRIC" id="fig|1126211.3.peg.56"/>
<dbReference type="AlphaFoldDB" id="I2C0H5"/>
<proteinExistence type="inferred from homology"/>
<comment type="function">
    <text evidence="5">This is one of the proteins that binds to the 5S RNA in the ribosome where it forms part of the central protuberance.</text>
</comment>
<dbReference type="SUPFAM" id="SSF50715">
    <property type="entry name" value="Ribosomal protein L25-like"/>
    <property type="match status" value="1"/>
</dbReference>
<evidence type="ECO:0000256" key="4">
    <source>
        <dbReference type="ARBA" id="ARBA00023274"/>
    </source>
</evidence>
<dbReference type="InterPro" id="IPR020057">
    <property type="entry name" value="Ribosomal_bL25_b-dom"/>
</dbReference>
<dbReference type="InterPro" id="IPR020930">
    <property type="entry name" value="Ribosomal_uL5_bac-type"/>
</dbReference>
<dbReference type="CDD" id="cd00495">
    <property type="entry name" value="Ribosomal_L25_TL5_CTC"/>
    <property type="match status" value="1"/>
</dbReference>
<evidence type="ECO:0000259" key="8">
    <source>
        <dbReference type="Pfam" id="PF14693"/>
    </source>
</evidence>
<gene>
    <name evidence="5" type="primary">rplY</name>
    <name evidence="5" type="synonym">ctc</name>
    <name evidence="9" type="ORF">MUS_0058</name>
</gene>
<dbReference type="InterPro" id="IPR037121">
    <property type="entry name" value="Ribosomal_bL25_C"/>
</dbReference>
<dbReference type="InterPro" id="IPR001021">
    <property type="entry name" value="Ribosomal_bL25_long"/>
</dbReference>
<dbReference type="PANTHER" id="PTHR33284">
    <property type="entry name" value="RIBOSOMAL PROTEIN L25/GLN-TRNA SYNTHETASE, ANTI-CODON-BINDING DOMAIN-CONTAINING PROTEIN"/>
    <property type="match status" value="1"/>
</dbReference>
<dbReference type="HAMAP" id="MF_01334">
    <property type="entry name" value="Ribosomal_bL25_CTC"/>
    <property type="match status" value="1"/>
</dbReference>
<dbReference type="Proteomes" id="UP000002878">
    <property type="component" value="Chromosome"/>
</dbReference>